<dbReference type="EMBL" id="JASJQH010007365">
    <property type="protein sequence ID" value="KAK9710066.1"/>
    <property type="molecule type" value="Genomic_DNA"/>
</dbReference>
<evidence type="ECO:0000313" key="3">
    <source>
        <dbReference type="EMBL" id="KAK9710066.1"/>
    </source>
</evidence>
<dbReference type="Proteomes" id="UP001479436">
    <property type="component" value="Unassembled WGS sequence"/>
</dbReference>
<name>A0ABR2VY88_9FUNG</name>
<proteinExistence type="predicted"/>
<sequence length="444" mass="50763">MRTTEDLKRNSMVIGSSKSLKKNHRTYKRFSFHPFLKLQKIEKLDCEYSGEETDDVESLDTTSSPLSSPTYSNWLSHDSISPKPKKSTDSSRKLKFFKTAYFQSSSPSPQQTNIPPPLPPRSTPKFLLAPKYHMFSDLSVDFSPFRLVLFKVLGSSIWFRMIDAEEQTRLLYVHERLLESSTEGFLEESLSFEVFEDVEHVCVSDVYLQSSPSREIFQLTSRKSQLLLEALSNHSKRDFINRITYGLEAKLNPIVTDRMVSPDGSGLLEKLFSLQYDGTIAKNRNFVDTIAEVSTRCLKYGGYISRLQDTIQVKAKELDDALAKQENLERREQELQKLMSRWDKIQNDIGTLTEVEESTQRLLLQTENSHERIRKGEVTLSDNQTMLNSIKKSLNRVENTKEPVYSSFILTVVGVLGSIGFIYLLCSRYGPSFMSSLLILSGST</sequence>
<reference evidence="3 4" key="1">
    <citation type="submission" date="2023-04" db="EMBL/GenBank/DDBJ databases">
        <title>Genome of Basidiobolus ranarum AG-B5.</title>
        <authorList>
            <person name="Stajich J.E."/>
            <person name="Carter-House D."/>
            <person name="Gryganskyi A."/>
        </authorList>
    </citation>
    <scope>NUCLEOTIDE SEQUENCE [LARGE SCALE GENOMIC DNA]</scope>
    <source>
        <strain evidence="3 4">AG-B5</strain>
    </source>
</reference>
<comment type="caution">
    <text evidence="3">The sequence shown here is derived from an EMBL/GenBank/DDBJ whole genome shotgun (WGS) entry which is preliminary data.</text>
</comment>
<protein>
    <submittedName>
        <fullName evidence="3">Uncharacterized protein</fullName>
    </submittedName>
</protein>
<evidence type="ECO:0000256" key="1">
    <source>
        <dbReference type="SAM" id="Coils"/>
    </source>
</evidence>
<evidence type="ECO:0000313" key="4">
    <source>
        <dbReference type="Proteomes" id="UP001479436"/>
    </source>
</evidence>
<feature type="transmembrane region" description="Helical" evidence="2">
    <location>
        <begin position="404"/>
        <end position="426"/>
    </location>
</feature>
<accession>A0ABR2VY88</accession>
<keyword evidence="2" id="KW-1133">Transmembrane helix</keyword>
<keyword evidence="4" id="KW-1185">Reference proteome</keyword>
<gene>
    <name evidence="3" type="ORF">K7432_008651</name>
</gene>
<keyword evidence="1" id="KW-0175">Coiled coil</keyword>
<evidence type="ECO:0000256" key="2">
    <source>
        <dbReference type="SAM" id="Phobius"/>
    </source>
</evidence>
<keyword evidence="2" id="KW-0812">Transmembrane</keyword>
<keyword evidence="2" id="KW-0472">Membrane</keyword>
<organism evidence="3 4">
    <name type="scientific">Basidiobolus ranarum</name>
    <dbReference type="NCBI Taxonomy" id="34480"/>
    <lineage>
        <taxon>Eukaryota</taxon>
        <taxon>Fungi</taxon>
        <taxon>Fungi incertae sedis</taxon>
        <taxon>Zoopagomycota</taxon>
        <taxon>Entomophthoromycotina</taxon>
        <taxon>Basidiobolomycetes</taxon>
        <taxon>Basidiobolales</taxon>
        <taxon>Basidiobolaceae</taxon>
        <taxon>Basidiobolus</taxon>
    </lineage>
</organism>
<feature type="coiled-coil region" evidence="1">
    <location>
        <begin position="304"/>
        <end position="348"/>
    </location>
</feature>